<name>A0A9D2FTH8_9FIRM</name>
<proteinExistence type="predicted"/>
<feature type="domain" description="DUF3786" evidence="1">
    <location>
        <begin position="29"/>
        <end position="201"/>
    </location>
</feature>
<reference evidence="2" key="2">
    <citation type="submission" date="2021-04" db="EMBL/GenBank/DDBJ databases">
        <authorList>
            <person name="Gilroy R."/>
        </authorList>
    </citation>
    <scope>NUCLEOTIDE SEQUENCE</scope>
    <source>
        <strain evidence="2">1068</strain>
    </source>
</reference>
<dbReference type="Pfam" id="PF12654">
    <property type="entry name" value="DUF3786"/>
    <property type="match status" value="1"/>
</dbReference>
<dbReference type="InterPro" id="IPR024264">
    <property type="entry name" value="DUF3786"/>
</dbReference>
<comment type="caution">
    <text evidence="2">The sequence shown here is derived from an EMBL/GenBank/DDBJ whole genome shotgun (WGS) entry which is preliminary data.</text>
</comment>
<reference evidence="2" key="1">
    <citation type="journal article" date="2021" name="PeerJ">
        <title>Extensive microbial diversity within the chicken gut microbiome revealed by metagenomics and culture.</title>
        <authorList>
            <person name="Gilroy R."/>
            <person name="Ravi A."/>
            <person name="Getino M."/>
            <person name="Pursley I."/>
            <person name="Horton D.L."/>
            <person name="Alikhan N.F."/>
            <person name="Baker D."/>
            <person name="Gharbi K."/>
            <person name="Hall N."/>
            <person name="Watson M."/>
            <person name="Adriaenssens E.M."/>
            <person name="Foster-Nyarko E."/>
            <person name="Jarju S."/>
            <person name="Secka A."/>
            <person name="Antonio M."/>
            <person name="Oren A."/>
            <person name="Chaudhuri R.R."/>
            <person name="La Ragione R."/>
            <person name="Hildebrand F."/>
            <person name="Pallen M.J."/>
        </authorList>
    </citation>
    <scope>NUCLEOTIDE SEQUENCE</scope>
    <source>
        <strain evidence="2">1068</strain>
    </source>
</reference>
<dbReference type="Proteomes" id="UP000824056">
    <property type="component" value="Unassembled WGS sequence"/>
</dbReference>
<evidence type="ECO:0000259" key="1">
    <source>
        <dbReference type="Pfam" id="PF12654"/>
    </source>
</evidence>
<accession>A0A9D2FTH8</accession>
<dbReference type="AlphaFoldDB" id="A0A9D2FTH8"/>
<evidence type="ECO:0000313" key="3">
    <source>
        <dbReference type="Proteomes" id="UP000824056"/>
    </source>
</evidence>
<sequence length="210" mass="24256">MKLQKISKENRAYQEMLKPAVARLQGRNPQDIEEKGNVIFRPENALLEIPSMGETYEISYPDFKCRGNIDEWLHLVMLHYLDLGDGTPVSWDFITFGNMKDGLIRGTGFDRTVDRELQQIFRGKENKEIREICESLGEKFQGSTKGDMCVVLPFLPRVPMILKVWFADEEFEATGKLLLTASVDHYLTIEDAVTAGEYVLRYIKERCRKL</sequence>
<gene>
    <name evidence="2" type="ORF">H9809_10735</name>
</gene>
<evidence type="ECO:0000313" key="2">
    <source>
        <dbReference type="EMBL" id="HIZ66356.1"/>
    </source>
</evidence>
<dbReference type="EMBL" id="DXBG01000252">
    <property type="protein sequence ID" value="HIZ66356.1"/>
    <property type="molecule type" value="Genomic_DNA"/>
</dbReference>
<protein>
    <submittedName>
        <fullName evidence="2">DUF3786 domain-containing protein</fullName>
    </submittedName>
</protein>
<organism evidence="2 3">
    <name type="scientific">Candidatus Blautia pullicola</name>
    <dbReference type="NCBI Taxonomy" id="2838498"/>
    <lineage>
        <taxon>Bacteria</taxon>
        <taxon>Bacillati</taxon>
        <taxon>Bacillota</taxon>
        <taxon>Clostridia</taxon>
        <taxon>Lachnospirales</taxon>
        <taxon>Lachnospiraceae</taxon>
        <taxon>Blautia</taxon>
    </lineage>
</organism>